<evidence type="ECO:0000313" key="1">
    <source>
        <dbReference type="EMBL" id="BAO56059.1"/>
    </source>
</evidence>
<dbReference type="RefSeq" id="WP_041496551.1">
    <property type="nucleotide sequence ID" value="NZ_AP014548.1"/>
</dbReference>
<protein>
    <submittedName>
        <fullName evidence="1">Uncharacterized protein</fullName>
    </submittedName>
</protein>
<dbReference type="STRING" id="1454201.NMS_2050"/>
<dbReference type="Proteomes" id="UP000031760">
    <property type="component" value="Chromosome"/>
</dbReference>
<sequence>MIKRSCLIIDNDDQTEEIKQLVRDARHQGIDLDCRQFDVGNTAFTEVLSLGKIDIDKVEKEAKKRYHNLVFDIIAFDYELDDEDINGVELLRNFNNRRLFRYTPKLVYSGVLDQVLRNIIEPNLGILKTANEPDRAIIKQKGLGKIKSLIKYSVHEYLDRDDRDSIILKFLKDDIQSTELIVTQALRLYPDFVFENNFVTEKFNGMSYAEVADVLDNDDILGVEFKREIIQQVIAYLTEKI</sequence>
<dbReference type="HOGENOM" id="CLU_1150921_0_0_10"/>
<name>W8VR32_9FLAO</name>
<accession>W8VR32</accession>
<proteinExistence type="predicted"/>
<organism evidence="1 2">
    <name type="scientific">Nonlabens marinus S1-08</name>
    <dbReference type="NCBI Taxonomy" id="1454201"/>
    <lineage>
        <taxon>Bacteria</taxon>
        <taxon>Pseudomonadati</taxon>
        <taxon>Bacteroidota</taxon>
        <taxon>Flavobacteriia</taxon>
        <taxon>Flavobacteriales</taxon>
        <taxon>Flavobacteriaceae</taxon>
        <taxon>Nonlabens</taxon>
    </lineage>
</organism>
<dbReference type="AlphaFoldDB" id="W8VR32"/>
<evidence type="ECO:0000313" key="2">
    <source>
        <dbReference type="Proteomes" id="UP000031760"/>
    </source>
</evidence>
<gene>
    <name evidence="1" type="ORF">NMS_2050</name>
</gene>
<dbReference type="KEGG" id="nmf:NMS_2050"/>
<reference evidence="1 2" key="1">
    <citation type="journal article" date="2014" name="Proc. Natl. Acad. Sci. U.S.A.">
        <title>Functional characterization of flavobacteria rhodopsins reveals a unique class of light-driven chloride pump in bacteria.</title>
        <authorList>
            <person name="Yoshizawa S."/>
            <person name="Kumagai Y."/>
            <person name="Kim H."/>
            <person name="Ogura Y."/>
            <person name="Hayashi T."/>
            <person name="Iwasaki W."/>
            <person name="DeLong E.F."/>
            <person name="Kogure K."/>
        </authorList>
    </citation>
    <scope>NUCLEOTIDE SEQUENCE [LARGE SCALE GENOMIC DNA]</scope>
    <source>
        <strain evidence="1 2">S1-08</strain>
    </source>
</reference>
<dbReference type="OrthoDB" id="1440041at2"/>
<keyword evidence="2" id="KW-1185">Reference proteome</keyword>
<dbReference type="EMBL" id="AP014548">
    <property type="protein sequence ID" value="BAO56059.1"/>
    <property type="molecule type" value="Genomic_DNA"/>
</dbReference>